<dbReference type="InterPro" id="IPR000626">
    <property type="entry name" value="Ubiquitin-like_dom"/>
</dbReference>
<evidence type="ECO:0000313" key="3">
    <source>
        <dbReference type="Proteomes" id="UP000271162"/>
    </source>
</evidence>
<dbReference type="STRING" id="27835.A0A0N4XXP4"/>
<evidence type="ECO:0000313" key="2">
    <source>
        <dbReference type="EMBL" id="VDL71370.1"/>
    </source>
</evidence>
<name>A0A0N4XXP4_NIPBR</name>
<dbReference type="PROSITE" id="PS50053">
    <property type="entry name" value="UBIQUITIN_2"/>
    <property type="match status" value="1"/>
</dbReference>
<gene>
    <name evidence="2" type="ORF">NBR_LOCUS7781</name>
</gene>
<evidence type="ECO:0000313" key="4">
    <source>
        <dbReference type="WBParaSite" id="NBR_0000778001-mRNA-1"/>
    </source>
</evidence>
<dbReference type="Gene3D" id="3.10.20.90">
    <property type="entry name" value="Phosphatidylinositol 3-kinase Catalytic Subunit, Chain A, domain 1"/>
    <property type="match status" value="1"/>
</dbReference>
<dbReference type="Pfam" id="PF00240">
    <property type="entry name" value="ubiquitin"/>
    <property type="match status" value="1"/>
</dbReference>
<dbReference type="WBParaSite" id="NBR_0000778001-mRNA-1">
    <property type="protein sequence ID" value="NBR_0000778001-mRNA-1"/>
    <property type="gene ID" value="NBR_0000778001"/>
</dbReference>
<dbReference type="AlphaFoldDB" id="A0A0N4XXP4"/>
<protein>
    <submittedName>
        <fullName evidence="4">Ubiquitin-like domain-containing protein</fullName>
    </submittedName>
</protein>
<organism evidence="4">
    <name type="scientific">Nippostrongylus brasiliensis</name>
    <name type="common">Rat hookworm</name>
    <dbReference type="NCBI Taxonomy" id="27835"/>
    <lineage>
        <taxon>Eukaryota</taxon>
        <taxon>Metazoa</taxon>
        <taxon>Ecdysozoa</taxon>
        <taxon>Nematoda</taxon>
        <taxon>Chromadorea</taxon>
        <taxon>Rhabditida</taxon>
        <taxon>Rhabditina</taxon>
        <taxon>Rhabditomorpha</taxon>
        <taxon>Strongyloidea</taxon>
        <taxon>Heligmosomidae</taxon>
        <taxon>Nippostrongylus</taxon>
    </lineage>
</organism>
<sequence length="66" mass="7442">MLKKKRFRGGIELTETFADAKKRIVSALHLTGTIDKLVFDSEVLVDDETPQGIEMEADDVIEVHLK</sequence>
<accession>A0A0N4XXP4</accession>
<proteinExistence type="predicted"/>
<dbReference type="EMBL" id="UYSL01019925">
    <property type="protein sequence ID" value="VDL71370.1"/>
    <property type="molecule type" value="Genomic_DNA"/>
</dbReference>
<reference evidence="4" key="1">
    <citation type="submission" date="2017-02" db="UniProtKB">
        <authorList>
            <consortium name="WormBaseParasite"/>
        </authorList>
    </citation>
    <scope>IDENTIFICATION</scope>
</reference>
<evidence type="ECO:0000259" key="1">
    <source>
        <dbReference type="PROSITE" id="PS50053"/>
    </source>
</evidence>
<dbReference type="Proteomes" id="UP000271162">
    <property type="component" value="Unassembled WGS sequence"/>
</dbReference>
<keyword evidence="3" id="KW-1185">Reference proteome</keyword>
<dbReference type="SUPFAM" id="SSF54236">
    <property type="entry name" value="Ubiquitin-like"/>
    <property type="match status" value="1"/>
</dbReference>
<reference evidence="2 3" key="2">
    <citation type="submission" date="2018-11" db="EMBL/GenBank/DDBJ databases">
        <authorList>
            <consortium name="Pathogen Informatics"/>
        </authorList>
    </citation>
    <scope>NUCLEOTIDE SEQUENCE [LARGE SCALE GENOMIC DNA]</scope>
</reference>
<dbReference type="InterPro" id="IPR029071">
    <property type="entry name" value="Ubiquitin-like_domsf"/>
</dbReference>
<feature type="domain" description="Ubiquitin-like" evidence="1">
    <location>
        <begin position="1"/>
        <end position="66"/>
    </location>
</feature>